<evidence type="ECO:0000256" key="4">
    <source>
        <dbReference type="ARBA" id="ARBA00022692"/>
    </source>
</evidence>
<dbReference type="PANTHER" id="PTHR13117:SF5">
    <property type="entry name" value="PROTEIN RFT1 HOMOLOG"/>
    <property type="match status" value="1"/>
</dbReference>
<evidence type="ECO:0000256" key="3">
    <source>
        <dbReference type="ARBA" id="ARBA00010288"/>
    </source>
</evidence>
<dbReference type="InterPro" id="IPR007594">
    <property type="entry name" value="RFT1"/>
</dbReference>
<dbReference type="EMBL" id="HBIH01019672">
    <property type="protein sequence ID" value="CAE0327209.1"/>
    <property type="molecule type" value="Transcribed_RNA"/>
</dbReference>
<dbReference type="GO" id="GO:0005789">
    <property type="term" value="C:endoplasmic reticulum membrane"/>
    <property type="evidence" value="ECO:0007669"/>
    <property type="project" value="UniProtKB-SubCell"/>
</dbReference>
<dbReference type="PANTHER" id="PTHR13117">
    <property type="entry name" value="ENDOPLASMIC RETICULUM MULTISPAN TRANSMEMBRANE PROTEIN-RELATED"/>
    <property type="match status" value="1"/>
</dbReference>
<comment type="subcellular location">
    <subcellularLocation>
        <location evidence="1 9">Endoplasmic reticulum membrane</location>
        <topology evidence="1 9">Multi-pass membrane protein</topology>
    </subcellularLocation>
</comment>
<keyword evidence="7 9" id="KW-0472">Membrane</keyword>
<sequence>MSEAFAYGMSNKATLNKLQGMLVFNSVLYVTAVVTLSGKFGIIGLVYANCVNMGVRGVMSLVISVKAQNEMITDQNKKISLLAIVLRVLSHKFFAGILVLGAGAVFLTNLGLDFALQKTMRKRASSRGRPTTSWLSKSS</sequence>
<accession>A0A7S3MY64</accession>
<organism evidence="10">
    <name type="scientific">Strombidium inclinatum</name>
    <dbReference type="NCBI Taxonomy" id="197538"/>
    <lineage>
        <taxon>Eukaryota</taxon>
        <taxon>Sar</taxon>
        <taxon>Alveolata</taxon>
        <taxon>Ciliophora</taxon>
        <taxon>Intramacronucleata</taxon>
        <taxon>Spirotrichea</taxon>
        <taxon>Oligotrichia</taxon>
        <taxon>Strombidiidae</taxon>
        <taxon>Strombidium</taxon>
    </lineage>
</organism>
<keyword evidence="4 9" id="KW-0812">Transmembrane</keyword>
<dbReference type="GO" id="GO:0006488">
    <property type="term" value="P:dolichol-linked oligosaccharide biosynthetic process"/>
    <property type="evidence" value="ECO:0007669"/>
    <property type="project" value="InterPro"/>
</dbReference>
<evidence type="ECO:0000256" key="2">
    <source>
        <dbReference type="ARBA" id="ARBA00004922"/>
    </source>
</evidence>
<feature type="transmembrane region" description="Helical" evidence="9">
    <location>
        <begin position="93"/>
        <end position="116"/>
    </location>
</feature>
<evidence type="ECO:0000256" key="6">
    <source>
        <dbReference type="ARBA" id="ARBA00022989"/>
    </source>
</evidence>
<reference evidence="10" key="1">
    <citation type="submission" date="2021-01" db="EMBL/GenBank/DDBJ databases">
        <authorList>
            <person name="Corre E."/>
            <person name="Pelletier E."/>
            <person name="Niang G."/>
            <person name="Scheremetjew M."/>
            <person name="Finn R."/>
            <person name="Kale V."/>
            <person name="Holt S."/>
            <person name="Cochrane G."/>
            <person name="Meng A."/>
            <person name="Brown T."/>
            <person name="Cohen L."/>
        </authorList>
    </citation>
    <scope>NUCLEOTIDE SEQUENCE</scope>
    <source>
        <strain evidence="10">S3</strain>
    </source>
</reference>
<keyword evidence="5" id="KW-0256">Endoplasmic reticulum</keyword>
<gene>
    <name evidence="10" type="ORF">SINC0208_LOCUS7836</name>
</gene>
<dbReference type="AlphaFoldDB" id="A0A7S3MY64"/>
<comment type="caution">
    <text evidence="9">Lacks conserved residue(s) required for the propagation of feature annotation.</text>
</comment>
<evidence type="ECO:0000256" key="1">
    <source>
        <dbReference type="ARBA" id="ARBA00004477"/>
    </source>
</evidence>
<proteinExistence type="inferred from homology"/>
<dbReference type="GO" id="GO:0034203">
    <property type="term" value="P:glycolipid translocation"/>
    <property type="evidence" value="ECO:0007669"/>
    <property type="project" value="TreeGrafter"/>
</dbReference>
<name>A0A7S3MY64_9SPIT</name>
<evidence type="ECO:0000256" key="7">
    <source>
        <dbReference type="ARBA" id="ARBA00023136"/>
    </source>
</evidence>
<evidence type="ECO:0000256" key="5">
    <source>
        <dbReference type="ARBA" id="ARBA00022824"/>
    </source>
</evidence>
<comment type="similarity">
    <text evidence="3 9">Belongs to the RFT1 family.</text>
</comment>
<evidence type="ECO:0000256" key="9">
    <source>
        <dbReference type="RuleBase" id="RU365067"/>
    </source>
</evidence>
<comment type="pathway">
    <text evidence="2">Protein modification; protein glycosylation.</text>
</comment>
<protein>
    <recommendedName>
        <fullName evidence="9">Protein RFT1 homolog</fullName>
    </recommendedName>
</protein>
<evidence type="ECO:0000313" key="10">
    <source>
        <dbReference type="EMBL" id="CAE0327209.1"/>
    </source>
</evidence>
<feature type="transmembrane region" description="Helical" evidence="9">
    <location>
        <begin position="21"/>
        <end position="48"/>
    </location>
</feature>
<dbReference type="Pfam" id="PF04506">
    <property type="entry name" value="Rft-1"/>
    <property type="match status" value="1"/>
</dbReference>
<comment type="function">
    <text evidence="8 9">Intramembrane glycolipid transporter that operates in the biosynthetic pathway of dolichol-linked oligosaccharides, the glycan precursors employed in protein asparagine (N)-glycosylation. The sequential addition of sugars to dolichol pyrophosphate produces dolichol-linked oligosaccharides containing fourteen sugars, including two GlcNAcs, nine mannoses and three glucoses. Once assembled, the oligosaccharide is transferred from the lipid to nascent proteins by oligosaccharyltransferases. The assembly of dolichol-linked oligosaccharides begins on the cytosolic side of the endoplasmic reticulum membrane and finishes in its lumen. RFT1 could mediate the translocation of the cytosolically oriented intermediate DolPP-GlcNAc2Man5, produced by ALG11, into the ER lumen where dolichol-linked oligosaccharides assembly continues. However, the intramembrane lipid transporter activity could not be confirmed in vitro.</text>
</comment>
<evidence type="ECO:0000256" key="8">
    <source>
        <dbReference type="ARBA" id="ARBA00045912"/>
    </source>
</evidence>
<keyword evidence="6 9" id="KW-1133">Transmembrane helix</keyword>